<dbReference type="Proteomes" id="UP000076842">
    <property type="component" value="Unassembled WGS sequence"/>
</dbReference>
<dbReference type="Gene3D" id="2.60.120.1620">
    <property type="match status" value="1"/>
</dbReference>
<proteinExistence type="predicted"/>
<feature type="signal peptide" evidence="2">
    <location>
        <begin position="1"/>
        <end position="22"/>
    </location>
</feature>
<evidence type="ECO:0000256" key="1">
    <source>
        <dbReference type="ARBA" id="ARBA00022801"/>
    </source>
</evidence>
<name>A0A165IYH0_9BASI</name>
<dbReference type="InterPro" id="IPR029018">
    <property type="entry name" value="Hex-like_dom2"/>
</dbReference>
<sequence>MKTPSTLSVAFGLLLLPLQALAIGQYQCVYFSNSSDSLFPLVSGGQAAPIITSDDEWPGVLRVANDFRNDICNVTFVMPETMTVSASSISGIPTTAILVGTLGHSALIDAMVNYTGMDVSSLQGQWEAYSAHMMMNPLPGVDMAYVIMGSDKRGTIYGMYELSEQMGVSPWYYWADVPIKTNSEVYAATCEHGSPSVKYRAIFFNDEQPALESWAQYTFTNGTGPPFNHYFYSHVFELLLRLKANSLLPAMWTGMFGVDDPMNQPLADYYGIVMTSSHEEPLMRSTPNEWNAFYPGQAWDFSSNAANLTAYWTAGAERAKPYEGVYTVGMRGAGDLPMGPSTNIALLESVIADQRQILASVFEESDVSNIPQAWWLCKPIFQPVKCNILISLKTRNFGNIRRLPYGNETARSGGWGVYFHIDYVGSPRDFKWITSSQMSKTYEQMHLAYTRGADRLWIINVGDLKPYEMNTEYFLNYGYDVTRWNQTNLDEFSSLWAEREFAMPEHTDHIVSIINNVTMYNSRRKPELVNATTYTSINYGEADNILAAYAAMNETSTMIYNSVPQNMQAAYFQLVHHPLLASYTMQKMYIFAGMNNLYAGQARYMTNYLADQVAALFEADYDLEYEYNHLLDGKWMHMMDQTVHVYWQQTMQNVMPAVNRVPTRKVSIAGAMRVMIEGSMGAWPGDDMYDCAQGYSCPTAYMMALDPYGPASRWADVGAGGPIPFSWTATSNVSWLTISPSSGYIDPSNPSTTEQRVYMSVNWADANIPDGGQGFALINFNSTSTSSYLQREALSTQVVPFVFVANMTGAPANFSGFVEGDGSVTMEAEHATRNTTVDGTTWTIIPNYGRTLSGVTPFPPNGGNYTPGTGPSLCVLLRSEYDVYIFNTMEGNVTVNTYVSPSLNNNPTRPLGYAVQWDDSAPVPIYFIPYAPASTMPAGWDTPDGFAANAIVSTATNFTTAPGAHTLKVWQIEPAVILQRIVINTGNVRPSYLGPPESIQL</sequence>
<dbReference type="Pfam" id="PF15979">
    <property type="entry name" value="Glyco_hydro_115"/>
    <property type="match status" value="1"/>
</dbReference>
<dbReference type="AlphaFoldDB" id="A0A165IYH0"/>
<dbReference type="GO" id="GO:0016787">
    <property type="term" value="F:hydrolase activity"/>
    <property type="evidence" value="ECO:0007669"/>
    <property type="project" value="UniProtKB-KW"/>
</dbReference>
<reference evidence="4 5" key="1">
    <citation type="journal article" date="2016" name="Mol. Biol. Evol.">
        <title>Comparative Genomics of Early-Diverging Mushroom-Forming Fungi Provides Insights into the Origins of Lignocellulose Decay Capabilities.</title>
        <authorList>
            <person name="Nagy L.G."/>
            <person name="Riley R."/>
            <person name="Tritt A."/>
            <person name="Adam C."/>
            <person name="Daum C."/>
            <person name="Floudas D."/>
            <person name="Sun H."/>
            <person name="Yadav J.S."/>
            <person name="Pangilinan J."/>
            <person name="Larsson K.H."/>
            <person name="Matsuura K."/>
            <person name="Barry K."/>
            <person name="Labutti K."/>
            <person name="Kuo R."/>
            <person name="Ohm R.A."/>
            <person name="Bhattacharya S.S."/>
            <person name="Shirouzu T."/>
            <person name="Yoshinaga Y."/>
            <person name="Martin F.M."/>
            <person name="Grigoriev I.V."/>
            <person name="Hibbett D.S."/>
        </authorList>
    </citation>
    <scope>NUCLEOTIDE SEQUENCE [LARGE SCALE GENOMIC DNA]</scope>
    <source>
        <strain evidence="4 5">HHB12733</strain>
    </source>
</reference>
<dbReference type="InterPro" id="IPR042301">
    <property type="entry name" value="GH115_sf"/>
</dbReference>
<evidence type="ECO:0000259" key="3">
    <source>
        <dbReference type="Pfam" id="PF17829"/>
    </source>
</evidence>
<dbReference type="STRING" id="1353952.A0A165IYH0"/>
<evidence type="ECO:0000313" key="4">
    <source>
        <dbReference type="EMBL" id="KZT61136.1"/>
    </source>
</evidence>
<feature type="chain" id="PRO_5007859608" evidence="2">
    <location>
        <begin position="23"/>
        <end position="1001"/>
    </location>
</feature>
<dbReference type="Gene3D" id="3.30.379.10">
    <property type="entry name" value="Chitobiase/beta-hexosaminidase domain 2-like"/>
    <property type="match status" value="1"/>
</dbReference>
<evidence type="ECO:0000313" key="5">
    <source>
        <dbReference type="Proteomes" id="UP000076842"/>
    </source>
</evidence>
<dbReference type="Pfam" id="PF17829">
    <property type="entry name" value="GH115_C"/>
    <property type="match status" value="1"/>
</dbReference>
<dbReference type="InterPro" id="IPR041437">
    <property type="entry name" value="GH115_C"/>
</dbReference>
<dbReference type="OrthoDB" id="4849794at2759"/>
<dbReference type="InParanoid" id="A0A165IYH0"/>
<accession>A0A165IYH0</accession>
<dbReference type="InterPro" id="IPR031924">
    <property type="entry name" value="GH115"/>
</dbReference>
<dbReference type="PANTHER" id="PTHR37842">
    <property type="match status" value="1"/>
</dbReference>
<keyword evidence="1 4" id="KW-0378">Hydrolase</keyword>
<keyword evidence="5" id="KW-1185">Reference proteome</keyword>
<keyword evidence="2" id="KW-0732">Signal</keyword>
<feature type="domain" description="Gylcosyl hydrolase 115 C-terminal" evidence="3">
    <location>
        <begin position="816"/>
        <end position="997"/>
    </location>
</feature>
<dbReference type="Gene3D" id="3.20.20.520">
    <property type="entry name" value="Glycosyl hydrolase family 115"/>
    <property type="match status" value="1"/>
</dbReference>
<evidence type="ECO:0000256" key="2">
    <source>
        <dbReference type="SAM" id="SignalP"/>
    </source>
</evidence>
<dbReference type="PANTHER" id="PTHR37842:SF2">
    <property type="entry name" value="GYLCOSYL HYDROLASE 115 C-TERMINAL DOMAIN-CONTAINING PROTEIN"/>
    <property type="match status" value="1"/>
</dbReference>
<dbReference type="Gene3D" id="1.20.58.2150">
    <property type="match status" value="1"/>
</dbReference>
<protein>
    <submittedName>
        <fullName evidence="4">Glycoside hydrolase family 115 protein</fullName>
    </submittedName>
</protein>
<organism evidence="4 5">
    <name type="scientific">Calocera cornea HHB12733</name>
    <dbReference type="NCBI Taxonomy" id="1353952"/>
    <lineage>
        <taxon>Eukaryota</taxon>
        <taxon>Fungi</taxon>
        <taxon>Dikarya</taxon>
        <taxon>Basidiomycota</taxon>
        <taxon>Agaricomycotina</taxon>
        <taxon>Dacrymycetes</taxon>
        <taxon>Dacrymycetales</taxon>
        <taxon>Dacrymycetaceae</taxon>
        <taxon>Calocera</taxon>
    </lineage>
</organism>
<dbReference type="EMBL" id="KV423925">
    <property type="protein sequence ID" value="KZT61136.1"/>
    <property type="molecule type" value="Genomic_DNA"/>
</dbReference>
<gene>
    <name evidence="4" type="ORF">CALCODRAFT_428259</name>
</gene>